<organism evidence="2 3">
    <name type="scientific">Trichonephila inaurata madagascariensis</name>
    <dbReference type="NCBI Taxonomy" id="2747483"/>
    <lineage>
        <taxon>Eukaryota</taxon>
        <taxon>Metazoa</taxon>
        <taxon>Ecdysozoa</taxon>
        <taxon>Arthropoda</taxon>
        <taxon>Chelicerata</taxon>
        <taxon>Arachnida</taxon>
        <taxon>Araneae</taxon>
        <taxon>Araneomorphae</taxon>
        <taxon>Entelegynae</taxon>
        <taxon>Araneoidea</taxon>
        <taxon>Nephilidae</taxon>
        <taxon>Trichonephila</taxon>
        <taxon>Trichonephila inaurata</taxon>
    </lineage>
</organism>
<feature type="compositionally biased region" description="Polar residues" evidence="1">
    <location>
        <begin position="69"/>
        <end position="94"/>
    </location>
</feature>
<comment type="caution">
    <text evidence="2">The sequence shown here is derived from an EMBL/GenBank/DDBJ whole genome shotgun (WGS) entry which is preliminary data.</text>
</comment>
<name>A0A8X7C422_9ARAC</name>
<feature type="compositionally biased region" description="Basic and acidic residues" evidence="1">
    <location>
        <begin position="1"/>
        <end position="14"/>
    </location>
</feature>
<keyword evidence="3" id="KW-1185">Reference proteome</keyword>
<feature type="compositionally biased region" description="Polar residues" evidence="1">
    <location>
        <begin position="103"/>
        <end position="112"/>
    </location>
</feature>
<dbReference type="AlphaFoldDB" id="A0A8X7C422"/>
<feature type="compositionally biased region" description="Polar residues" evidence="1">
    <location>
        <begin position="19"/>
        <end position="49"/>
    </location>
</feature>
<proteinExistence type="predicted"/>
<protein>
    <submittedName>
        <fullName evidence="2">Uncharacterized protein</fullName>
    </submittedName>
</protein>
<evidence type="ECO:0000256" key="1">
    <source>
        <dbReference type="SAM" id="MobiDB-lite"/>
    </source>
</evidence>
<sequence>MEPEAPDDRPESPKKKIRPSSTTSSEMVNSDRTNSTDDVQMSANHNSGMNGLAPTRRGREAQASIPSGRDTNTARNDQASIQEEVVSSSENLVQSRYKPPSYNEGNADSLTSEADDPNSCEAVCVVSAQDREAENEL</sequence>
<dbReference type="EMBL" id="BMAV01008317">
    <property type="protein sequence ID" value="GFY51799.1"/>
    <property type="molecule type" value="Genomic_DNA"/>
</dbReference>
<accession>A0A8X7C422</accession>
<evidence type="ECO:0000313" key="3">
    <source>
        <dbReference type="Proteomes" id="UP000886998"/>
    </source>
</evidence>
<dbReference type="OrthoDB" id="6420815at2759"/>
<reference evidence="2" key="1">
    <citation type="submission" date="2020-08" db="EMBL/GenBank/DDBJ databases">
        <title>Multicomponent nature underlies the extraordinary mechanical properties of spider dragline silk.</title>
        <authorList>
            <person name="Kono N."/>
            <person name="Nakamura H."/>
            <person name="Mori M."/>
            <person name="Yoshida Y."/>
            <person name="Ohtoshi R."/>
            <person name="Malay A.D."/>
            <person name="Moran D.A.P."/>
            <person name="Tomita M."/>
            <person name="Numata K."/>
            <person name="Arakawa K."/>
        </authorList>
    </citation>
    <scope>NUCLEOTIDE SEQUENCE</scope>
</reference>
<dbReference type="Proteomes" id="UP000886998">
    <property type="component" value="Unassembled WGS sequence"/>
</dbReference>
<feature type="region of interest" description="Disordered" evidence="1">
    <location>
        <begin position="1"/>
        <end position="117"/>
    </location>
</feature>
<gene>
    <name evidence="2" type="primary">AVEN_116535_1</name>
    <name evidence="2" type="ORF">TNIN_115451</name>
</gene>
<evidence type="ECO:0000313" key="2">
    <source>
        <dbReference type="EMBL" id="GFY51799.1"/>
    </source>
</evidence>